<dbReference type="Proteomes" id="UP000077134">
    <property type="component" value="Unassembled WGS sequence"/>
</dbReference>
<dbReference type="KEGG" id="pcx:LPB68_11140"/>
<protein>
    <recommendedName>
        <fullName evidence="3">SIMPL domain-containing protein</fullName>
    </recommendedName>
</protein>
<dbReference type="PANTHER" id="PTHR34387:SF2">
    <property type="entry name" value="SLR1258 PROTEIN"/>
    <property type="match status" value="1"/>
</dbReference>
<dbReference type="Gene3D" id="3.30.110.170">
    <property type="entry name" value="Protein of unknown function (DUF541), domain 1"/>
    <property type="match status" value="1"/>
</dbReference>
<dbReference type="AlphaFoldDB" id="A0A167GEA1"/>
<dbReference type="InterPro" id="IPR007497">
    <property type="entry name" value="SIMPL/DUF541"/>
</dbReference>
<evidence type="ECO:0000313" key="1">
    <source>
        <dbReference type="EMBL" id="OAB77490.1"/>
    </source>
</evidence>
<evidence type="ECO:0000313" key="2">
    <source>
        <dbReference type="Proteomes" id="UP000077134"/>
    </source>
</evidence>
<dbReference type="GO" id="GO:0006974">
    <property type="term" value="P:DNA damage response"/>
    <property type="evidence" value="ECO:0007669"/>
    <property type="project" value="TreeGrafter"/>
</dbReference>
<keyword evidence="2" id="KW-1185">Reference proteome</keyword>
<dbReference type="EMBL" id="LSFN01000004">
    <property type="protein sequence ID" value="OAB77490.1"/>
    <property type="molecule type" value="Genomic_DNA"/>
</dbReference>
<dbReference type="OrthoDB" id="1682722at2"/>
<reference evidence="1 2" key="1">
    <citation type="submission" date="2016-02" db="EMBL/GenBank/DDBJ databases">
        <title>Paenibacillus sp. LPB0068, isolated from Crassostrea gigas.</title>
        <authorList>
            <person name="Shin S.-K."/>
            <person name="Yi H."/>
        </authorList>
    </citation>
    <scope>NUCLEOTIDE SEQUENCE [LARGE SCALE GENOMIC DNA]</scope>
    <source>
        <strain evidence="1 2">LPB0068</strain>
    </source>
</reference>
<sequence length="251" mass="26979">MMKWVKKLGLVVVASTLILGISGITNSIGGTAQVFAAEEPRNVVNVIGSGEISITPDIAYISIGVTSQADTAQAAQQANAAKMKKLNDVLKNTWKIVDKDIKSTQFHVQPNYTYTEKEGQKIKGYNANHSIEVTYRDLAKIGELLDAASKAGANNIDNVRFSVENRDQYETQVIEKAMANANLKASAIAKAANRQLGIVLVVSQGDSSAPIVYAQNEMLQAKVSMDTAASTAIETGEVKVSTQLSVQYELK</sequence>
<dbReference type="PANTHER" id="PTHR34387">
    <property type="entry name" value="SLR1258 PROTEIN"/>
    <property type="match status" value="1"/>
</dbReference>
<dbReference type="STRING" id="1763538.LPB68_11140"/>
<organism evidence="1 2">
    <name type="scientific">Paenibacillus crassostreae</name>
    <dbReference type="NCBI Taxonomy" id="1763538"/>
    <lineage>
        <taxon>Bacteria</taxon>
        <taxon>Bacillati</taxon>
        <taxon>Bacillota</taxon>
        <taxon>Bacilli</taxon>
        <taxon>Bacillales</taxon>
        <taxon>Paenibacillaceae</taxon>
        <taxon>Paenibacillus</taxon>
    </lineage>
</organism>
<accession>A0A167GEA1</accession>
<proteinExistence type="predicted"/>
<gene>
    <name evidence="1" type="ORF">PNBC_02135</name>
</gene>
<dbReference type="InterPro" id="IPR052022">
    <property type="entry name" value="26kDa_periplasmic_antigen"/>
</dbReference>
<evidence type="ECO:0008006" key="3">
    <source>
        <dbReference type="Google" id="ProtNLM"/>
    </source>
</evidence>
<dbReference type="Gene3D" id="3.30.70.2970">
    <property type="entry name" value="Protein of unknown function (DUF541), domain 2"/>
    <property type="match status" value="1"/>
</dbReference>
<comment type="caution">
    <text evidence="1">The sequence shown here is derived from an EMBL/GenBank/DDBJ whole genome shotgun (WGS) entry which is preliminary data.</text>
</comment>
<name>A0A167GEA1_9BACL</name>
<dbReference type="Pfam" id="PF04402">
    <property type="entry name" value="SIMPL"/>
    <property type="match status" value="1"/>
</dbReference>